<proteinExistence type="predicted"/>
<gene>
    <name evidence="2" type="ORF">ACFFIZ_19170</name>
</gene>
<accession>A0ABV6CNU3</accession>
<evidence type="ECO:0000256" key="1">
    <source>
        <dbReference type="SAM" id="MobiDB-lite"/>
    </source>
</evidence>
<dbReference type="RefSeq" id="WP_265508644.1">
    <property type="nucleotide sequence ID" value="NZ_JAOTBE010000095.1"/>
</dbReference>
<organism evidence="2 3">
    <name type="scientific">Paracoccus rhizosphaerae</name>
    <dbReference type="NCBI Taxonomy" id="1133347"/>
    <lineage>
        <taxon>Bacteria</taxon>
        <taxon>Pseudomonadati</taxon>
        <taxon>Pseudomonadota</taxon>
        <taxon>Alphaproteobacteria</taxon>
        <taxon>Rhodobacterales</taxon>
        <taxon>Paracoccaceae</taxon>
        <taxon>Paracoccus</taxon>
    </lineage>
</organism>
<keyword evidence="3" id="KW-1185">Reference proteome</keyword>
<reference evidence="2 3" key="1">
    <citation type="submission" date="2024-09" db="EMBL/GenBank/DDBJ databases">
        <authorList>
            <person name="Sun Q."/>
            <person name="Mori K."/>
        </authorList>
    </citation>
    <scope>NUCLEOTIDE SEQUENCE [LARGE SCALE GENOMIC DNA]</scope>
    <source>
        <strain evidence="2 3">CCM 7904</strain>
    </source>
</reference>
<feature type="compositionally biased region" description="Low complexity" evidence="1">
    <location>
        <begin position="96"/>
        <end position="107"/>
    </location>
</feature>
<dbReference type="EMBL" id="JBHLWQ010000185">
    <property type="protein sequence ID" value="MFC0202367.1"/>
    <property type="molecule type" value="Genomic_DNA"/>
</dbReference>
<evidence type="ECO:0000313" key="2">
    <source>
        <dbReference type="EMBL" id="MFC0202367.1"/>
    </source>
</evidence>
<feature type="compositionally biased region" description="Pro residues" evidence="1">
    <location>
        <begin position="56"/>
        <end position="74"/>
    </location>
</feature>
<protein>
    <submittedName>
        <fullName evidence="2">Uncharacterized protein</fullName>
    </submittedName>
</protein>
<feature type="region of interest" description="Disordered" evidence="1">
    <location>
        <begin position="32"/>
        <end position="109"/>
    </location>
</feature>
<name>A0ABV6CNU3_9RHOB</name>
<sequence length="210" mass="22366">MTDRFILTTTRIAKAAFVAGLVATQAMGQGNDGGIPSAQDILRHLPPVPGRAEEPAPAPVPAPAPPEKPAPPVEAAPQPSTPVEQAAPRRSPPAAAPTAPRVFVPPADGSSRTLAEARVVIHYPERGGYERSQELVRLLRAMGTGEVETRPVRYPVDRQSIRYFHAADREVSGVIGDLAGMLGAGGRETVSDFTYYRPSPRNGTVEIWLP</sequence>
<comment type="caution">
    <text evidence="2">The sequence shown here is derived from an EMBL/GenBank/DDBJ whole genome shotgun (WGS) entry which is preliminary data.</text>
</comment>
<evidence type="ECO:0000313" key="3">
    <source>
        <dbReference type="Proteomes" id="UP001589795"/>
    </source>
</evidence>
<dbReference type="Proteomes" id="UP001589795">
    <property type="component" value="Unassembled WGS sequence"/>
</dbReference>